<keyword evidence="2" id="KW-1185">Reference proteome</keyword>
<comment type="caution">
    <text evidence="1">The sequence shown here is derived from an EMBL/GenBank/DDBJ whole genome shotgun (WGS) entry which is preliminary data.</text>
</comment>
<gene>
    <name evidence="1" type="ORF">C9J12_28770</name>
</gene>
<protein>
    <submittedName>
        <fullName evidence="1">Uncharacterized protein</fullName>
    </submittedName>
</protein>
<dbReference type="Proteomes" id="UP000240987">
    <property type="component" value="Unassembled WGS sequence"/>
</dbReference>
<reference evidence="1 2" key="1">
    <citation type="submission" date="2018-01" db="EMBL/GenBank/DDBJ databases">
        <title>Whole genome sequencing of Histamine producing bacteria.</title>
        <authorList>
            <person name="Butler K."/>
        </authorList>
    </citation>
    <scope>NUCLEOTIDE SEQUENCE [LARGE SCALE GENOMIC DNA]</scope>
    <source>
        <strain evidence="1 2">JCM 12947</strain>
    </source>
</reference>
<evidence type="ECO:0000313" key="2">
    <source>
        <dbReference type="Proteomes" id="UP000240987"/>
    </source>
</evidence>
<organism evidence="1 2">
    <name type="scientific">Photobacterium frigidiphilum</name>
    <dbReference type="NCBI Taxonomy" id="264736"/>
    <lineage>
        <taxon>Bacteria</taxon>
        <taxon>Pseudomonadati</taxon>
        <taxon>Pseudomonadota</taxon>
        <taxon>Gammaproteobacteria</taxon>
        <taxon>Vibrionales</taxon>
        <taxon>Vibrionaceae</taxon>
        <taxon>Photobacterium</taxon>
    </lineage>
</organism>
<dbReference type="AlphaFoldDB" id="A0A2T3J647"/>
<proteinExistence type="predicted"/>
<accession>A0A2T3J647</accession>
<dbReference type="EMBL" id="PYMJ01000064">
    <property type="protein sequence ID" value="PSU42625.1"/>
    <property type="molecule type" value="Genomic_DNA"/>
</dbReference>
<name>A0A2T3J647_9GAMM</name>
<sequence>MFYELKSSDNINNAFYSNLLLFELFIKLTVSEINKSHNGNIKDKITHIINSLQLKSPNSDEIINAIGLHFDYNGELIHFYKKDLNNYNKSKLIESWDYWENLFKAVYI</sequence>
<evidence type="ECO:0000313" key="1">
    <source>
        <dbReference type="EMBL" id="PSU42625.1"/>
    </source>
</evidence>